<dbReference type="Gene3D" id="3.50.50.60">
    <property type="entry name" value="FAD/NAD(P)-binding domain"/>
    <property type="match status" value="1"/>
</dbReference>
<evidence type="ECO:0000256" key="13">
    <source>
        <dbReference type="RuleBase" id="RU366068"/>
    </source>
</evidence>
<dbReference type="Gene3D" id="3.30.9.90">
    <property type="match status" value="1"/>
</dbReference>
<proteinExistence type="inferred from homology"/>
<comment type="cofactor">
    <cofactor evidence="13">
        <name>[4Fe-4S] cluster</name>
        <dbReference type="ChEBI" id="CHEBI:49883"/>
    </cofactor>
    <text evidence="13">Binds 1 [4Fe-4S] cluster.</text>
</comment>
<dbReference type="SUPFAM" id="SSF54373">
    <property type="entry name" value="FAD-linked reductases, C-terminal domain"/>
    <property type="match status" value="1"/>
</dbReference>
<keyword evidence="11 13" id="KW-0830">Ubiquinone</keyword>
<feature type="domain" description="ETF-QO/FixC ubiquinone-binding" evidence="16">
    <location>
        <begin position="272"/>
        <end position="367"/>
    </location>
</feature>
<keyword evidence="4 13" id="KW-0285">Flavoprotein</keyword>
<evidence type="ECO:0000256" key="12">
    <source>
        <dbReference type="ARBA" id="ARBA00023180"/>
    </source>
</evidence>
<evidence type="ECO:0000313" key="18">
    <source>
        <dbReference type="Proteomes" id="UP000826234"/>
    </source>
</evidence>
<dbReference type="SUPFAM" id="SSF54862">
    <property type="entry name" value="4Fe-4S ferredoxins"/>
    <property type="match status" value="1"/>
</dbReference>
<keyword evidence="7 13" id="KW-0249">Electron transport</keyword>
<dbReference type="InterPro" id="IPR023753">
    <property type="entry name" value="FAD/NAD-binding_dom"/>
</dbReference>
<keyword evidence="12" id="KW-0325">Glycoprotein</keyword>
<dbReference type="EMBL" id="JAIPUX010005290">
    <property type="protein sequence ID" value="KAH0616064.1"/>
    <property type="molecule type" value="Genomic_DNA"/>
</dbReference>
<keyword evidence="6 13" id="KW-0274">FAD</keyword>
<name>A0ABQ7SFH0_PHRPL</name>
<evidence type="ECO:0000256" key="2">
    <source>
        <dbReference type="ARBA" id="ARBA00005465"/>
    </source>
</evidence>
<dbReference type="PANTHER" id="PTHR10617:SF107">
    <property type="entry name" value="ELECTRON TRANSFER FLAVOPROTEIN-UBIQUINONE OXIDOREDUCTASE, MITOCHONDRIAL"/>
    <property type="match status" value="1"/>
</dbReference>
<evidence type="ECO:0000256" key="11">
    <source>
        <dbReference type="ARBA" id="ARBA00023075"/>
    </source>
</evidence>
<evidence type="ECO:0000256" key="7">
    <source>
        <dbReference type="ARBA" id="ARBA00022982"/>
    </source>
</evidence>
<keyword evidence="8 13" id="KW-0560">Oxidoreductase</keyword>
<dbReference type="InterPro" id="IPR040156">
    <property type="entry name" value="ETF-QO"/>
</dbReference>
<dbReference type="Gene3D" id="3.30.70.20">
    <property type="match status" value="1"/>
</dbReference>
<dbReference type="Proteomes" id="UP000826234">
    <property type="component" value="Unassembled WGS sequence"/>
</dbReference>
<evidence type="ECO:0000256" key="1">
    <source>
        <dbReference type="ARBA" id="ARBA00001974"/>
    </source>
</evidence>
<dbReference type="Pfam" id="PF05187">
    <property type="entry name" value="Fer4_ETF_QO"/>
    <property type="match status" value="1"/>
</dbReference>
<comment type="catalytic activity">
    <reaction evidence="13">
        <text>a ubiquinone + reduced [electron-transfer flavoprotein] = a ubiquinol + oxidized [electron-transfer flavoprotein] + H(+)</text>
        <dbReference type="Rhea" id="RHEA:24052"/>
        <dbReference type="Rhea" id="RHEA-COMP:9565"/>
        <dbReference type="Rhea" id="RHEA-COMP:9566"/>
        <dbReference type="Rhea" id="RHEA-COMP:10685"/>
        <dbReference type="Rhea" id="RHEA-COMP:10686"/>
        <dbReference type="ChEBI" id="CHEBI:15378"/>
        <dbReference type="ChEBI" id="CHEBI:16389"/>
        <dbReference type="ChEBI" id="CHEBI:17976"/>
        <dbReference type="ChEBI" id="CHEBI:57692"/>
        <dbReference type="ChEBI" id="CHEBI:58307"/>
        <dbReference type="EC" id="1.5.5.1"/>
    </reaction>
</comment>
<evidence type="ECO:0000256" key="4">
    <source>
        <dbReference type="ARBA" id="ARBA00022630"/>
    </source>
</evidence>
<organism evidence="17 18">
    <name type="scientific">Phrynosoma platyrhinos</name>
    <name type="common">Desert horned lizard</name>
    <dbReference type="NCBI Taxonomy" id="52577"/>
    <lineage>
        <taxon>Eukaryota</taxon>
        <taxon>Metazoa</taxon>
        <taxon>Chordata</taxon>
        <taxon>Craniata</taxon>
        <taxon>Vertebrata</taxon>
        <taxon>Euteleostomi</taxon>
        <taxon>Lepidosauria</taxon>
        <taxon>Squamata</taxon>
        <taxon>Bifurcata</taxon>
        <taxon>Unidentata</taxon>
        <taxon>Episquamata</taxon>
        <taxon>Toxicofera</taxon>
        <taxon>Iguania</taxon>
        <taxon>Phrynosomatidae</taxon>
        <taxon>Phrynosomatinae</taxon>
        <taxon>Phrynosoma</taxon>
    </lineage>
</organism>
<dbReference type="PANTHER" id="PTHR10617">
    <property type="entry name" value="ELECTRON TRANSFER FLAVOPROTEIN-UBIQUINONE OXIDOREDUCTASE"/>
    <property type="match status" value="1"/>
</dbReference>
<dbReference type="InterPro" id="IPR007859">
    <property type="entry name" value="ETF-QO/FixX_C"/>
</dbReference>
<feature type="domain" description="ETF-QO/FixX C-terminal" evidence="14">
    <location>
        <begin position="456"/>
        <end position="559"/>
    </location>
</feature>
<reference evidence="17 18" key="1">
    <citation type="journal article" date="2022" name="Gigascience">
        <title>A chromosome-level genome assembly and annotation of the desert horned lizard, Phrynosoma platyrhinos, provides insight into chromosomal rearrangements among reptiles.</title>
        <authorList>
            <person name="Koochekian N."/>
            <person name="Ascanio A."/>
            <person name="Farleigh K."/>
            <person name="Card D.C."/>
            <person name="Schield D.R."/>
            <person name="Castoe T.A."/>
            <person name="Jezkova T."/>
        </authorList>
    </citation>
    <scope>NUCLEOTIDE SEQUENCE [LARGE SCALE GENOMIC DNA]</scope>
    <source>
        <strain evidence="17">NK-2021</strain>
    </source>
</reference>
<gene>
    <name evidence="17" type="ORF">JD844_026875</name>
</gene>
<keyword evidence="18" id="KW-1185">Reference proteome</keyword>
<dbReference type="PRINTS" id="PR00411">
    <property type="entry name" value="PNDRDTASEI"/>
</dbReference>
<dbReference type="EC" id="1.5.5.1" evidence="13"/>
<comment type="caution">
    <text evidence="17">The sequence shown here is derived from an EMBL/GenBank/DDBJ whole genome shotgun (WGS) entry which is preliminary data.</text>
</comment>
<evidence type="ECO:0000313" key="17">
    <source>
        <dbReference type="EMBL" id="KAH0616064.1"/>
    </source>
</evidence>
<evidence type="ECO:0000256" key="5">
    <source>
        <dbReference type="ARBA" id="ARBA00022723"/>
    </source>
</evidence>
<feature type="domain" description="FAD/NAD(P)-binding" evidence="15">
    <location>
        <begin position="71"/>
        <end position="134"/>
    </location>
</feature>
<dbReference type="Pfam" id="PF21162">
    <property type="entry name" value="ETFQO_UQ-bd"/>
    <property type="match status" value="1"/>
</dbReference>
<evidence type="ECO:0000256" key="3">
    <source>
        <dbReference type="ARBA" id="ARBA00022448"/>
    </source>
</evidence>
<accession>A0ABQ7SFH0</accession>
<dbReference type="InterPro" id="IPR049398">
    <property type="entry name" value="ETF-QO/FixC_UQ-bd"/>
</dbReference>
<keyword evidence="9 13" id="KW-0408">Iron</keyword>
<comment type="cofactor">
    <cofactor evidence="1 13">
        <name>FAD</name>
        <dbReference type="ChEBI" id="CHEBI:57692"/>
    </cofactor>
</comment>
<keyword evidence="10 13" id="KW-0411">Iron-sulfur</keyword>
<keyword evidence="3 13" id="KW-0813">Transport</keyword>
<evidence type="ECO:0000259" key="16">
    <source>
        <dbReference type="Pfam" id="PF21162"/>
    </source>
</evidence>
<comment type="function">
    <text evidence="13">Accepts electrons from ETF and reduces ubiquinone.</text>
</comment>
<evidence type="ECO:0000259" key="14">
    <source>
        <dbReference type="Pfam" id="PF05187"/>
    </source>
</evidence>
<dbReference type="Pfam" id="PF07992">
    <property type="entry name" value="Pyr_redox_2"/>
    <property type="match status" value="1"/>
</dbReference>
<dbReference type="InterPro" id="IPR036188">
    <property type="entry name" value="FAD/NAD-bd_sf"/>
</dbReference>
<keyword evidence="5 13" id="KW-0479">Metal-binding</keyword>
<evidence type="ECO:0000256" key="6">
    <source>
        <dbReference type="ARBA" id="ARBA00022827"/>
    </source>
</evidence>
<comment type="similarity">
    <text evidence="2">Belongs to the flavin monoamine oxidase family. FIG1 subfamily.</text>
</comment>
<sequence length="561" mass="62274">MLFPACRVSPRAHRCLSVLKSARKDCLQHFSATRWTSTTVPQITTHYSIHPRDKDKRWEEINMERFAEEADVVIVGAGPAGLSAAIRLKQLAKEHDKEIRVCLVEKASQIGAHTLSGACLEPRALEELLPDWKERGAPLHTTVTEDKFGILTKKSRIPVPILPGLPMVNHGNYIVRLGHFVSWLGEQAEALGVEVYPGYAAAEVLFSEDGSVKGIATNDVGIQKDGAPKATFERGLELHAKVTMFAEGCHGHLAKQLYNKYNLRENCQPQTYGIGLKELWLIDENKWKPGRVEHTVGWPLDRKTYGGSFLYHLNEGEPLVALGFVVGLDYQNPYLSPFKEFQRWKHHPSVQPTLEGGKRIAYGARALNEGGFQSIPKLAFPGGVLIGCSPGFMNVPKIKGLYVPEYEDNLKKSWVWKELYSVRNIRPSCHSVLGTDAKQLKPAKDCTPIEYPKPDGKISFDLLSSVALSGTNHEHDQPPHLTLKDDSVPVNHNLAIYDGPEQRFCPAGVYEYVPVESGEGLRLQINAQNCVHCKTCDIKDPSQNINWVVPEGGGGPAYNGM</sequence>
<dbReference type="SUPFAM" id="SSF51905">
    <property type="entry name" value="FAD/NAD(P)-binding domain"/>
    <property type="match status" value="1"/>
</dbReference>
<protein>
    <recommendedName>
        <fullName evidence="13">Electron transfer flavoprotein-ubiquinone oxidoreductase</fullName>
        <shortName evidence="13">ETF-QO</shortName>
        <ecNumber evidence="13">1.5.5.1</ecNumber>
    </recommendedName>
</protein>
<evidence type="ECO:0000259" key="15">
    <source>
        <dbReference type="Pfam" id="PF07992"/>
    </source>
</evidence>
<evidence type="ECO:0000256" key="10">
    <source>
        <dbReference type="ARBA" id="ARBA00023014"/>
    </source>
</evidence>
<evidence type="ECO:0000256" key="9">
    <source>
        <dbReference type="ARBA" id="ARBA00023004"/>
    </source>
</evidence>
<evidence type="ECO:0000256" key="8">
    <source>
        <dbReference type="ARBA" id="ARBA00023002"/>
    </source>
</evidence>